<dbReference type="STRING" id="665118.SAMN02983003_2282"/>
<dbReference type="RefSeq" id="WP_177282495.1">
    <property type="nucleotide sequence ID" value="NZ_FPKU01000002.1"/>
</dbReference>
<name>A0A1K2I025_9HYPH</name>
<gene>
    <name evidence="1" type="ORF">SAMN02983003_2282</name>
</gene>
<reference evidence="1 2" key="1">
    <citation type="submission" date="2016-11" db="EMBL/GenBank/DDBJ databases">
        <authorList>
            <person name="Jaros S."/>
            <person name="Januszkiewicz K."/>
            <person name="Wedrychowicz H."/>
        </authorList>
    </citation>
    <scope>NUCLEOTIDE SEQUENCE [LARGE SCALE GENOMIC DNA]</scope>
    <source>
        <strain evidence="1 2">ATCC 23634</strain>
    </source>
</reference>
<evidence type="ECO:0000313" key="1">
    <source>
        <dbReference type="EMBL" id="SFZ84916.1"/>
    </source>
</evidence>
<organism evidence="1 2">
    <name type="scientific">Devosia enhydra</name>
    <dbReference type="NCBI Taxonomy" id="665118"/>
    <lineage>
        <taxon>Bacteria</taxon>
        <taxon>Pseudomonadati</taxon>
        <taxon>Pseudomonadota</taxon>
        <taxon>Alphaproteobacteria</taxon>
        <taxon>Hyphomicrobiales</taxon>
        <taxon>Devosiaceae</taxon>
        <taxon>Devosia</taxon>
    </lineage>
</organism>
<accession>A0A1K2I025</accession>
<sequence>MKHDTEAYMQALSAHQLPDAPLAMPRQELERRIRWPRLGFMRVLFAFSAR</sequence>
<evidence type="ECO:0000313" key="2">
    <source>
        <dbReference type="Proteomes" id="UP000183447"/>
    </source>
</evidence>
<protein>
    <submittedName>
        <fullName evidence="1">Uncharacterized protein</fullName>
    </submittedName>
</protein>
<keyword evidence="2" id="KW-1185">Reference proteome</keyword>
<dbReference type="EMBL" id="FPKU01000002">
    <property type="protein sequence ID" value="SFZ84916.1"/>
    <property type="molecule type" value="Genomic_DNA"/>
</dbReference>
<dbReference type="AlphaFoldDB" id="A0A1K2I025"/>
<dbReference type="Proteomes" id="UP000183447">
    <property type="component" value="Unassembled WGS sequence"/>
</dbReference>
<proteinExistence type="predicted"/>